<gene>
    <name evidence="1" type="ORF">GCM10023094_22260</name>
</gene>
<reference evidence="2" key="1">
    <citation type="journal article" date="2019" name="Int. J. Syst. Evol. Microbiol.">
        <title>The Global Catalogue of Microorganisms (GCM) 10K type strain sequencing project: providing services to taxonomists for standard genome sequencing and annotation.</title>
        <authorList>
            <consortium name="The Broad Institute Genomics Platform"/>
            <consortium name="The Broad Institute Genome Sequencing Center for Infectious Disease"/>
            <person name="Wu L."/>
            <person name="Ma J."/>
        </authorList>
    </citation>
    <scope>NUCLEOTIDE SEQUENCE [LARGE SCALE GENOMIC DNA]</scope>
    <source>
        <strain evidence="2">JCM 32206</strain>
    </source>
</reference>
<evidence type="ECO:0000313" key="1">
    <source>
        <dbReference type="EMBL" id="GAA4478501.1"/>
    </source>
</evidence>
<evidence type="ECO:0008006" key="3">
    <source>
        <dbReference type="Google" id="ProtNLM"/>
    </source>
</evidence>
<keyword evidence="2" id="KW-1185">Reference proteome</keyword>
<sequence length="98" mass="10347">MSAIDEVVARATAGLASLEQTLGELSALRGRATDPSGLVTVEVDEQGGLIDLRIPESLRDVDARELGRAVVATAARAAATVAERRDRILASLHDRLND</sequence>
<dbReference type="Gene3D" id="3.30.1310.10">
    <property type="entry name" value="Nucleoid-associated protein YbaB-like domain"/>
    <property type="match status" value="1"/>
</dbReference>
<dbReference type="RefSeq" id="WP_345344712.1">
    <property type="nucleotide sequence ID" value="NZ_BAABFB010000035.1"/>
</dbReference>
<dbReference type="SUPFAM" id="SSF82607">
    <property type="entry name" value="YbaB-like"/>
    <property type="match status" value="1"/>
</dbReference>
<dbReference type="InterPro" id="IPR004401">
    <property type="entry name" value="YbaB/EbfC"/>
</dbReference>
<organism evidence="1 2">
    <name type="scientific">Rhodococcus olei</name>
    <dbReference type="NCBI Taxonomy" id="2161675"/>
    <lineage>
        <taxon>Bacteria</taxon>
        <taxon>Bacillati</taxon>
        <taxon>Actinomycetota</taxon>
        <taxon>Actinomycetes</taxon>
        <taxon>Mycobacteriales</taxon>
        <taxon>Nocardiaceae</taxon>
        <taxon>Rhodococcus</taxon>
    </lineage>
</organism>
<dbReference type="Proteomes" id="UP001501183">
    <property type="component" value="Unassembled WGS sequence"/>
</dbReference>
<dbReference type="InterPro" id="IPR036894">
    <property type="entry name" value="YbaB-like_sf"/>
</dbReference>
<name>A0ABP8P2P6_9NOCA</name>
<evidence type="ECO:0000313" key="2">
    <source>
        <dbReference type="Proteomes" id="UP001501183"/>
    </source>
</evidence>
<comment type="caution">
    <text evidence="1">The sequence shown here is derived from an EMBL/GenBank/DDBJ whole genome shotgun (WGS) entry which is preliminary data.</text>
</comment>
<accession>A0ABP8P2P6</accession>
<protein>
    <recommendedName>
        <fullName evidence="3">YbaB/EbfC DNA-binding family protein</fullName>
    </recommendedName>
</protein>
<dbReference type="EMBL" id="BAABFB010000035">
    <property type="protein sequence ID" value="GAA4478501.1"/>
    <property type="molecule type" value="Genomic_DNA"/>
</dbReference>
<proteinExistence type="predicted"/>
<dbReference type="Pfam" id="PF02575">
    <property type="entry name" value="YbaB_DNA_bd"/>
    <property type="match status" value="1"/>
</dbReference>